<name>A0A4S2KKZ9_9HYME</name>
<feature type="compositionally biased region" description="Basic and acidic residues" evidence="1">
    <location>
        <begin position="28"/>
        <end position="42"/>
    </location>
</feature>
<dbReference type="AlphaFoldDB" id="A0A4S2KKZ9"/>
<dbReference type="Proteomes" id="UP000310200">
    <property type="component" value="Unassembled WGS sequence"/>
</dbReference>
<accession>A0A4S2KKZ9</accession>
<sequence length="145" mass="16878">MAGLCEEQRDESLRFHLGGLMTRSGYLDSKEGKKEGRREGRRNARVKRRKGVDYRGVGQERRRRTLKTQSTTILHRHPSTTTRRRGLRERPREESATLPSFRLYAISSCLSLALPPGRKIYGRSNRVSRHCESTGRTERKRSWIP</sequence>
<keyword evidence="3" id="KW-1185">Reference proteome</keyword>
<feature type="region of interest" description="Disordered" evidence="1">
    <location>
        <begin position="24"/>
        <end position="96"/>
    </location>
</feature>
<gene>
    <name evidence="2" type="ORF">DBV15_00854</name>
</gene>
<evidence type="ECO:0000256" key="1">
    <source>
        <dbReference type="SAM" id="MobiDB-lite"/>
    </source>
</evidence>
<evidence type="ECO:0000313" key="2">
    <source>
        <dbReference type="EMBL" id="TGZ50110.1"/>
    </source>
</evidence>
<organism evidence="2 3">
    <name type="scientific">Temnothorax longispinosus</name>
    <dbReference type="NCBI Taxonomy" id="300112"/>
    <lineage>
        <taxon>Eukaryota</taxon>
        <taxon>Metazoa</taxon>
        <taxon>Ecdysozoa</taxon>
        <taxon>Arthropoda</taxon>
        <taxon>Hexapoda</taxon>
        <taxon>Insecta</taxon>
        <taxon>Pterygota</taxon>
        <taxon>Neoptera</taxon>
        <taxon>Endopterygota</taxon>
        <taxon>Hymenoptera</taxon>
        <taxon>Apocrita</taxon>
        <taxon>Aculeata</taxon>
        <taxon>Formicoidea</taxon>
        <taxon>Formicidae</taxon>
        <taxon>Myrmicinae</taxon>
        <taxon>Temnothorax</taxon>
    </lineage>
</organism>
<proteinExistence type="predicted"/>
<evidence type="ECO:0000313" key="3">
    <source>
        <dbReference type="Proteomes" id="UP000310200"/>
    </source>
</evidence>
<feature type="compositionally biased region" description="Basic residues" evidence="1">
    <location>
        <begin position="74"/>
        <end position="87"/>
    </location>
</feature>
<comment type="caution">
    <text evidence="2">The sequence shown here is derived from an EMBL/GenBank/DDBJ whole genome shotgun (WGS) entry which is preliminary data.</text>
</comment>
<dbReference type="EMBL" id="QBLH01002024">
    <property type="protein sequence ID" value="TGZ50110.1"/>
    <property type="molecule type" value="Genomic_DNA"/>
</dbReference>
<reference evidence="2 3" key="1">
    <citation type="journal article" date="2019" name="Philos. Trans. R. Soc. Lond., B, Biol. Sci.">
        <title>Ant behaviour and brain gene expression of defending hosts depend on the ecological success of the intruding social parasite.</title>
        <authorList>
            <person name="Kaur R."/>
            <person name="Stoldt M."/>
            <person name="Jongepier E."/>
            <person name="Feldmeyer B."/>
            <person name="Menzel F."/>
            <person name="Bornberg-Bauer E."/>
            <person name="Foitzik S."/>
        </authorList>
    </citation>
    <scope>NUCLEOTIDE SEQUENCE [LARGE SCALE GENOMIC DNA]</scope>
    <source>
        <tissue evidence="2">Whole body</tissue>
    </source>
</reference>
<protein>
    <submittedName>
        <fullName evidence="2">Uncharacterized protein</fullName>
    </submittedName>
</protein>